<gene>
    <name evidence="2" type="ORF">F3087_35610</name>
</gene>
<dbReference type="AlphaFoldDB" id="A0A5N0E6E9"/>
<comment type="caution">
    <text evidence="2">The sequence shown here is derived from an EMBL/GenBank/DDBJ whole genome shotgun (WGS) entry which is preliminary data.</text>
</comment>
<protein>
    <submittedName>
        <fullName evidence="2">Uncharacterized protein</fullName>
    </submittedName>
</protein>
<dbReference type="RefSeq" id="WP_150406526.1">
    <property type="nucleotide sequence ID" value="NZ_VXLC01000023.1"/>
</dbReference>
<keyword evidence="1" id="KW-0732">Signal</keyword>
<name>A0A5N0E6E9_9NOCA</name>
<feature type="chain" id="PRO_5024271847" evidence="1">
    <location>
        <begin position="27"/>
        <end position="95"/>
    </location>
</feature>
<evidence type="ECO:0000313" key="3">
    <source>
        <dbReference type="Proteomes" id="UP000323876"/>
    </source>
</evidence>
<evidence type="ECO:0000313" key="2">
    <source>
        <dbReference type="EMBL" id="KAA8883999.1"/>
    </source>
</evidence>
<feature type="signal peptide" evidence="1">
    <location>
        <begin position="1"/>
        <end position="26"/>
    </location>
</feature>
<sequence length="95" mass="9570">MGRSVRAVLGSLSVVAVCAAAPLAVADGCGLFVGGVNYTDRNGCVLLGEDAPRDFQNDTDSVVTIYADATCGGISTGVLSPHDNGTYTGKSMIVS</sequence>
<proteinExistence type="predicted"/>
<reference evidence="2 3" key="1">
    <citation type="submission" date="2019-09" db="EMBL/GenBank/DDBJ databases">
        <authorList>
            <person name="Wang X."/>
        </authorList>
    </citation>
    <scope>NUCLEOTIDE SEQUENCE [LARGE SCALE GENOMIC DNA]</scope>
    <source>
        <strain evidence="2 3">CICC 11023</strain>
    </source>
</reference>
<accession>A0A5N0E6E9</accession>
<evidence type="ECO:0000256" key="1">
    <source>
        <dbReference type="SAM" id="SignalP"/>
    </source>
</evidence>
<dbReference type="Proteomes" id="UP000323876">
    <property type="component" value="Unassembled WGS sequence"/>
</dbReference>
<organism evidence="2 3">
    <name type="scientific">Nocardia colli</name>
    <dbReference type="NCBI Taxonomy" id="2545717"/>
    <lineage>
        <taxon>Bacteria</taxon>
        <taxon>Bacillati</taxon>
        <taxon>Actinomycetota</taxon>
        <taxon>Actinomycetes</taxon>
        <taxon>Mycobacteriales</taxon>
        <taxon>Nocardiaceae</taxon>
        <taxon>Nocardia</taxon>
    </lineage>
</organism>
<dbReference type="OrthoDB" id="4567904at2"/>
<keyword evidence="3" id="KW-1185">Reference proteome</keyword>
<dbReference type="EMBL" id="VXLC01000023">
    <property type="protein sequence ID" value="KAA8883999.1"/>
    <property type="molecule type" value="Genomic_DNA"/>
</dbReference>